<keyword evidence="1" id="KW-0560">Oxidoreductase</keyword>
<dbReference type="InterPro" id="IPR050463">
    <property type="entry name" value="Gfo/Idh/MocA_oxidrdct_glycsds"/>
</dbReference>
<comment type="caution">
    <text evidence="4">The sequence shown here is derived from an EMBL/GenBank/DDBJ whole genome shotgun (WGS) entry which is preliminary data.</text>
</comment>
<evidence type="ECO:0000259" key="2">
    <source>
        <dbReference type="Pfam" id="PF01408"/>
    </source>
</evidence>
<name>A0A927CFA0_9BACL</name>
<organism evidence="4 5">
    <name type="scientific">Paenibacillus oceani</name>
    <dbReference type="NCBI Taxonomy" id="2772510"/>
    <lineage>
        <taxon>Bacteria</taxon>
        <taxon>Bacillati</taxon>
        <taxon>Bacillota</taxon>
        <taxon>Bacilli</taxon>
        <taxon>Bacillales</taxon>
        <taxon>Paenibacillaceae</taxon>
        <taxon>Paenibacillus</taxon>
    </lineage>
</organism>
<dbReference type="Pfam" id="PF01408">
    <property type="entry name" value="GFO_IDH_MocA"/>
    <property type="match status" value="1"/>
</dbReference>
<dbReference type="RefSeq" id="WP_190931205.1">
    <property type="nucleotide sequence ID" value="NZ_JACXJA010000044.1"/>
</dbReference>
<sequence length="344" mass="36928">MSLIRVGVVGVGIRGRHALEIPLSGMDGVRLKAVSFYPESEPVLWEGGGEASAIDYAKRYGAEYVEDWRMLVRRDDIDLISVMVEPAKTAEVVREAAAAGKAMVCDKPIAVHVRDAESICRAVAAAGVPMLVFFWLRHTASFRHISNRLTAGEIGKPLAASVELWMDGGPLPGFRATKAYVDSYGGGEVTNFGCYAIDYLCRLLGEPVAVQAMLSDAFYDDYAQVGMESLGTVLIKFASGAVGHLVTGRIPGKAGCPIIRASVTGEKGTLYADGAQLSANVYGEQDARLEMAPKAQEELLADFVRELRTGSWSGNLPGAEDALAVTKVLRAVYRSAQIQEQVLL</sequence>
<evidence type="ECO:0000313" key="4">
    <source>
        <dbReference type="EMBL" id="MBD2865583.1"/>
    </source>
</evidence>
<dbReference type="GO" id="GO:0000166">
    <property type="term" value="F:nucleotide binding"/>
    <property type="evidence" value="ECO:0007669"/>
    <property type="project" value="InterPro"/>
</dbReference>
<evidence type="ECO:0000313" key="5">
    <source>
        <dbReference type="Proteomes" id="UP000639396"/>
    </source>
</evidence>
<gene>
    <name evidence="4" type="ORF">IDH45_26725</name>
</gene>
<protein>
    <submittedName>
        <fullName evidence="4">Gfo/Idh/MocA family oxidoreductase</fullName>
    </submittedName>
</protein>
<reference evidence="4" key="1">
    <citation type="submission" date="2020-09" db="EMBL/GenBank/DDBJ databases">
        <title>A novel bacterium of genus Paenibacillus, isolated from South China Sea.</title>
        <authorList>
            <person name="Huang H."/>
            <person name="Mo K."/>
            <person name="Hu Y."/>
        </authorList>
    </citation>
    <scope>NUCLEOTIDE SEQUENCE</scope>
    <source>
        <strain evidence="4">IB182363</strain>
    </source>
</reference>
<dbReference type="Pfam" id="PF22725">
    <property type="entry name" value="GFO_IDH_MocA_C3"/>
    <property type="match status" value="1"/>
</dbReference>
<dbReference type="Gene3D" id="3.40.50.720">
    <property type="entry name" value="NAD(P)-binding Rossmann-like Domain"/>
    <property type="match status" value="1"/>
</dbReference>
<dbReference type="GO" id="GO:0016491">
    <property type="term" value="F:oxidoreductase activity"/>
    <property type="evidence" value="ECO:0007669"/>
    <property type="project" value="UniProtKB-KW"/>
</dbReference>
<keyword evidence="5" id="KW-1185">Reference proteome</keyword>
<evidence type="ECO:0000259" key="3">
    <source>
        <dbReference type="Pfam" id="PF22725"/>
    </source>
</evidence>
<dbReference type="SUPFAM" id="SSF51735">
    <property type="entry name" value="NAD(P)-binding Rossmann-fold domains"/>
    <property type="match status" value="1"/>
</dbReference>
<dbReference type="InterPro" id="IPR055170">
    <property type="entry name" value="GFO_IDH_MocA-like_dom"/>
</dbReference>
<dbReference type="InterPro" id="IPR000683">
    <property type="entry name" value="Gfo/Idh/MocA-like_OxRdtase_N"/>
</dbReference>
<dbReference type="Proteomes" id="UP000639396">
    <property type="component" value="Unassembled WGS sequence"/>
</dbReference>
<feature type="domain" description="Gfo/Idh/MocA-like oxidoreductase N-terminal" evidence="2">
    <location>
        <begin position="4"/>
        <end position="132"/>
    </location>
</feature>
<proteinExistence type="predicted"/>
<accession>A0A927CFA0</accession>
<dbReference type="PANTHER" id="PTHR43818:SF11">
    <property type="entry name" value="BCDNA.GH03377"/>
    <property type="match status" value="1"/>
</dbReference>
<evidence type="ECO:0000256" key="1">
    <source>
        <dbReference type="ARBA" id="ARBA00023002"/>
    </source>
</evidence>
<dbReference type="Gene3D" id="3.30.360.10">
    <property type="entry name" value="Dihydrodipicolinate Reductase, domain 2"/>
    <property type="match status" value="1"/>
</dbReference>
<feature type="domain" description="GFO/IDH/MocA-like oxidoreductase" evidence="3">
    <location>
        <begin position="142"/>
        <end position="270"/>
    </location>
</feature>
<dbReference type="AlphaFoldDB" id="A0A927CFA0"/>
<dbReference type="PANTHER" id="PTHR43818">
    <property type="entry name" value="BCDNA.GH03377"/>
    <property type="match status" value="1"/>
</dbReference>
<dbReference type="SUPFAM" id="SSF55347">
    <property type="entry name" value="Glyceraldehyde-3-phosphate dehydrogenase-like, C-terminal domain"/>
    <property type="match status" value="1"/>
</dbReference>
<dbReference type="InterPro" id="IPR036291">
    <property type="entry name" value="NAD(P)-bd_dom_sf"/>
</dbReference>
<dbReference type="EMBL" id="JACXJA010000044">
    <property type="protein sequence ID" value="MBD2865583.1"/>
    <property type="molecule type" value="Genomic_DNA"/>
</dbReference>